<evidence type="ECO:0000256" key="6">
    <source>
        <dbReference type="SAM" id="Phobius"/>
    </source>
</evidence>
<evidence type="ECO:0000256" key="2">
    <source>
        <dbReference type="ARBA" id="ARBA00008130"/>
    </source>
</evidence>
<accession>A0AAW4PDQ7</accession>
<gene>
    <name evidence="7" type="ORF">EGH23_12630</name>
</gene>
<feature type="transmembrane region" description="Helical" evidence="6">
    <location>
        <begin position="119"/>
        <end position="144"/>
    </location>
</feature>
<evidence type="ECO:0000256" key="1">
    <source>
        <dbReference type="ARBA" id="ARBA00004141"/>
    </source>
</evidence>
<feature type="transmembrane region" description="Helical" evidence="6">
    <location>
        <begin position="96"/>
        <end position="113"/>
    </location>
</feature>
<comment type="caution">
    <text evidence="7">The sequence shown here is derived from an EMBL/GenBank/DDBJ whole genome shotgun (WGS) entry which is preliminary data.</text>
</comment>
<feature type="transmembrane region" description="Helical" evidence="6">
    <location>
        <begin position="71"/>
        <end position="89"/>
    </location>
</feature>
<feature type="transmembrane region" description="Helical" evidence="6">
    <location>
        <begin position="164"/>
        <end position="192"/>
    </location>
</feature>
<comment type="subcellular location">
    <subcellularLocation>
        <location evidence="1">Membrane</location>
        <topology evidence="1">Multi-pass membrane protein</topology>
    </subcellularLocation>
</comment>
<organism evidence="7 8">
    <name type="scientific">Haloarcula nitratireducens</name>
    <dbReference type="NCBI Taxonomy" id="2487749"/>
    <lineage>
        <taxon>Archaea</taxon>
        <taxon>Methanobacteriati</taxon>
        <taxon>Methanobacteriota</taxon>
        <taxon>Stenosarchaea group</taxon>
        <taxon>Halobacteria</taxon>
        <taxon>Halobacteriales</taxon>
        <taxon>Haloarculaceae</taxon>
        <taxon>Haloarcula</taxon>
    </lineage>
</organism>
<keyword evidence="4 6" id="KW-1133">Transmembrane helix</keyword>
<evidence type="ECO:0000313" key="8">
    <source>
        <dbReference type="Proteomes" id="UP001430455"/>
    </source>
</evidence>
<comment type="similarity">
    <text evidence="2">Belongs to the archaeal/bacterial/fungal opsin family.</text>
</comment>
<keyword evidence="5 6" id="KW-0472">Membrane</keyword>
<dbReference type="Gene3D" id="1.20.1070.10">
    <property type="entry name" value="Rhodopsin 7-helix transmembrane proteins"/>
    <property type="match status" value="1"/>
</dbReference>
<dbReference type="AlphaFoldDB" id="A0AAW4PDQ7"/>
<evidence type="ECO:0000256" key="5">
    <source>
        <dbReference type="ARBA" id="ARBA00023136"/>
    </source>
</evidence>
<sequence>MISQSGVYGVAAAVSAAAFLVFLGWLSRVPASRRRYCYPVVAVVGFSAAMSALTSMGVAPVAGTRLSVPSMIDDLVAYSVLWTVAVALADESRRMLAVAAVVPAVQVVAFNVASVVGGVVGLACLAVVVLGHGLMAYLLFGPIWRRAADVPDGQRLLHWKSRNLLLFLVGMLIVYALLSVAAVFDSFVIAVLRVYIGLLIRVGFAGFLFVNVTAIAVGGVGSTDSGPASFADEAGVSGSD</sequence>
<evidence type="ECO:0000256" key="3">
    <source>
        <dbReference type="ARBA" id="ARBA00022692"/>
    </source>
</evidence>
<dbReference type="Proteomes" id="UP001430455">
    <property type="component" value="Unassembled WGS sequence"/>
</dbReference>
<feature type="transmembrane region" description="Helical" evidence="6">
    <location>
        <begin position="38"/>
        <end position="59"/>
    </location>
</feature>
<dbReference type="RefSeq" id="WP_220580357.1">
    <property type="nucleotide sequence ID" value="NZ_RKLT01000004.1"/>
</dbReference>
<feature type="transmembrane region" description="Helical" evidence="6">
    <location>
        <begin position="198"/>
        <end position="220"/>
    </location>
</feature>
<evidence type="ECO:0000313" key="7">
    <source>
        <dbReference type="EMBL" id="MBX0295723.1"/>
    </source>
</evidence>
<proteinExistence type="inferred from homology"/>
<dbReference type="EMBL" id="RKLT01000004">
    <property type="protein sequence ID" value="MBX0295723.1"/>
    <property type="molecule type" value="Genomic_DNA"/>
</dbReference>
<dbReference type="SMART" id="SM01021">
    <property type="entry name" value="Bac_rhodopsin"/>
    <property type="match status" value="1"/>
</dbReference>
<reference evidence="7 8" key="1">
    <citation type="submission" date="2021-06" db="EMBL/GenBank/DDBJ databases">
        <title>Halomicroarcula sp. a new haloarchaeum isolated from saline soil.</title>
        <authorList>
            <person name="Duran-Viseras A."/>
            <person name="Sanchez-Porro C."/>
            <person name="Ventosa A."/>
        </authorList>
    </citation>
    <scope>NUCLEOTIDE SEQUENCE [LARGE SCALE GENOMIC DNA]</scope>
    <source>
        <strain evidence="7 8">F27</strain>
    </source>
</reference>
<dbReference type="SUPFAM" id="SSF81321">
    <property type="entry name" value="Family A G protein-coupled receptor-like"/>
    <property type="match status" value="1"/>
</dbReference>
<keyword evidence="8" id="KW-1185">Reference proteome</keyword>
<name>A0AAW4PDQ7_9EURY</name>
<dbReference type="InterPro" id="IPR001425">
    <property type="entry name" value="Arc/bac/fun_rhodopsins"/>
</dbReference>
<protein>
    <submittedName>
        <fullName evidence="7">Bacteriorhodopsin</fullName>
    </submittedName>
</protein>
<keyword evidence="3 6" id="KW-0812">Transmembrane</keyword>
<evidence type="ECO:0000256" key="4">
    <source>
        <dbReference type="ARBA" id="ARBA00022989"/>
    </source>
</evidence>
<dbReference type="GO" id="GO:0016020">
    <property type="term" value="C:membrane"/>
    <property type="evidence" value="ECO:0007669"/>
    <property type="project" value="UniProtKB-SubCell"/>
</dbReference>
<feature type="transmembrane region" description="Helical" evidence="6">
    <location>
        <begin position="6"/>
        <end position="26"/>
    </location>
</feature>